<keyword evidence="3" id="KW-1185">Reference proteome</keyword>
<dbReference type="AlphaFoldDB" id="A0AAV2G2D2"/>
<dbReference type="Proteomes" id="UP001497516">
    <property type="component" value="Chromosome 7"/>
</dbReference>
<feature type="region of interest" description="Disordered" evidence="1">
    <location>
        <begin position="1"/>
        <end position="21"/>
    </location>
</feature>
<evidence type="ECO:0000256" key="1">
    <source>
        <dbReference type="SAM" id="MobiDB-lite"/>
    </source>
</evidence>
<gene>
    <name evidence="2" type="ORF">LTRI10_LOCUS44276</name>
</gene>
<sequence>MHAQRSNSLRKKTQKKKKKKKKKQLIYMAILMIQRTSVSKSAAILLLLVVIWVVAVLPSSASRIVGPKESAGNAMKIPRAASNNNNGTASVYEYCNPFCNDVACKNYYPYLCDGQPSNCFQTCDCAAYSCYCFCPQ</sequence>
<name>A0AAV2G2D2_9ROSI</name>
<proteinExistence type="predicted"/>
<dbReference type="EMBL" id="OZ034820">
    <property type="protein sequence ID" value="CAL1404417.1"/>
    <property type="molecule type" value="Genomic_DNA"/>
</dbReference>
<evidence type="ECO:0000313" key="2">
    <source>
        <dbReference type="EMBL" id="CAL1404417.1"/>
    </source>
</evidence>
<feature type="compositionally biased region" description="Basic residues" evidence="1">
    <location>
        <begin position="8"/>
        <end position="21"/>
    </location>
</feature>
<organism evidence="2 3">
    <name type="scientific">Linum trigynum</name>
    <dbReference type="NCBI Taxonomy" id="586398"/>
    <lineage>
        <taxon>Eukaryota</taxon>
        <taxon>Viridiplantae</taxon>
        <taxon>Streptophyta</taxon>
        <taxon>Embryophyta</taxon>
        <taxon>Tracheophyta</taxon>
        <taxon>Spermatophyta</taxon>
        <taxon>Magnoliopsida</taxon>
        <taxon>eudicotyledons</taxon>
        <taxon>Gunneridae</taxon>
        <taxon>Pentapetalae</taxon>
        <taxon>rosids</taxon>
        <taxon>fabids</taxon>
        <taxon>Malpighiales</taxon>
        <taxon>Linaceae</taxon>
        <taxon>Linum</taxon>
    </lineage>
</organism>
<evidence type="ECO:0000313" key="3">
    <source>
        <dbReference type="Proteomes" id="UP001497516"/>
    </source>
</evidence>
<accession>A0AAV2G2D2</accession>
<protein>
    <submittedName>
        <fullName evidence="2">Uncharacterized protein</fullName>
    </submittedName>
</protein>
<reference evidence="2 3" key="1">
    <citation type="submission" date="2024-04" db="EMBL/GenBank/DDBJ databases">
        <authorList>
            <person name="Fracassetti M."/>
        </authorList>
    </citation>
    <scope>NUCLEOTIDE SEQUENCE [LARGE SCALE GENOMIC DNA]</scope>
</reference>